<evidence type="ECO:0000256" key="1">
    <source>
        <dbReference type="SAM" id="MobiDB-lite"/>
    </source>
</evidence>
<dbReference type="EMBL" id="MLAK01000164">
    <property type="protein sequence ID" value="OHT15978.1"/>
    <property type="molecule type" value="Genomic_DNA"/>
</dbReference>
<dbReference type="AlphaFoldDB" id="A0A1J4KXS2"/>
<reference evidence="2" key="1">
    <citation type="submission" date="2016-10" db="EMBL/GenBank/DDBJ databases">
        <authorList>
            <person name="Benchimol M."/>
            <person name="Almeida L.G."/>
            <person name="Vasconcelos A.T."/>
            <person name="Perreira-Neves A."/>
            <person name="Rosa I.A."/>
            <person name="Tasca T."/>
            <person name="Bogo M.R."/>
            <person name="de Souza W."/>
        </authorList>
    </citation>
    <scope>NUCLEOTIDE SEQUENCE [LARGE SCALE GENOMIC DNA]</scope>
    <source>
        <strain evidence="2">K</strain>
    </source>
</reference>
<accession>A0A1J4KXS2</accession>
<feature type="compositionally biased region" description="Basic residues" evidence="1">
    <location>
        <begin position="42"/>
        <end position="65"/>
    </location>
</feature>
<evidence type="ECO:0000313" key="3">
    <source>
        <dbReference type="Proteomes" id="UP000179807"/>
    </source>
</evidence>
<comment type="caution">
    <text evidence="2">The sequence shown here is derived from an EMBL/GenBank/DDBJ whole genome shotgun (WGS) entry which is preliminary data.</text>
</comment>
<name>A0A1J4KXS2_9EUKA</name>
<dbReference type="VEuPathDB" id="TrichDB:TRFO_42160"/>
<dbReference type="RefSeq" id="XP_068369114.1">
    <property type="nucleotide sequence ID" value="XM_068514172.1"/>
</dbReference>
<feature type="region of interest" description="Disordered" evidence="1">
    <location>
        <begin position="84"/>
        <end position="106"/>
    </location>
</feature>
<sequence length="179" mass="22284">MYIWSNYRQFIQLLDDQTSYTLNLNLFHFIKFIHPKWEKTKTKTRRKTRKKRKRKKTRRIRTRKTRTRKIKIRKIKIRKIKRKRIRKRKTKRIKRTKRTRKTKRKTRKVIRTVNLMVIRQMKRKSPRPLKIGSHKCKDKIHFISILTRSPLGKIRTSIRSFRSITSRAINSQNFVHRTH</sequence>
<organism evidence="2 3">
    <name type="scientific">Tritrichomonas foetus</name>
    <dbReference type="NCBI Taxonomy" id="1144522"/>
    <lineage>
        <taxon>Eukaryota</taxon>
        <taxon>Metamonada</taxon>
        <taxon>Parabasalia</taxon>
        <taxon>Tritrichomonadida</taxon>
        <taxon>Tritrichomonadidae</taxon>
        <taxon>Tritrichomonas</taxon>
    </lineage>
</organism>
<keyword evidence="3" id="KW-1185">Reference proteome</keyword>
<gene>
    <name evidence="2" type="ORF">TRFO_42160</name>
</gene>
<proteinExistence type="predicted"/>
<protein>
    <submittedName>
        <fullName evidence="2">Uncharacterized protein</fullName>
    </submittedName>
</protein>
<dbReference type="Proteomes" id="UP000179807">
    <property type="component" value="Unassembled WGS sequence"/>
</dbReference>
<feature type="region of interest" description="Disordered" evidence="1">
    <location>
        <begin position="40"/>
        <end position="65"/>
    </location>
</feature>
<dbReference type="GeneID" id="94848876"/>
<evidence type="ECO:0000313" key="2">
    <source>
        <dbReference type="EMBL" id="OHT15978.1"/>
    </source>
</evidence>